<keyword evidence="9" id="KW-0406">Ion transport</keyword>
<dbReference type="InterPro" id="IPR037066">
    <property type="entry name" value="Plug_dom_sf"/>
</dbReference>
<dbReference type="Proteomes" id="UP000187251">
    <property type="component" value="Unassembled WGS sequence"/>
</dbReference>
<organism evidence="17 18">
    <name type="scientific">Alcaligenes xylosoxydans xylosoxydans</name>
    <name type="common">Achromobacter xylosoxidans</name>
    <dbReference type="NCBI Taxonomy" id="85698"/>
    <lineage>
        <taxon>Bacteria</taxon>
        <taxon>Pseudomonadati</taxon>
        <taxon>Pseudomonadota</taxon>
        <taxon>Betaproteobacteria</taxon>
        <taxon>Burkholderiales</taxon>
        <taxon>Alcaligenaceae</taxon>
        <taxon>Achromobacter</taxon>
    </lineage>
</organism>
<dbReference type="NCBIfam" id="TIGR01783">
    <property type="entry name" value="TonB-siderophor"/>
    <property type="match status" value="1"/>
</dbReference>
<evidence type="ECO:0000256" key="6">
    <source>
        <dbReference type="ARBA" id="ARBA00022692"/>
    </source>
</evidence>
<keyword evidence="10 15" id="KW-0798">TonB box</keyword>
<dbReference type="PROSITE" id="PS52016">
    <property type="entry name" value="TONB_DEPENDENT_REC_3"/>
    <property type="match status" value="1"/>
</dbReference>
<dbReference type="AlphaFoldDB" id="A0A1R1JQF2"/>
<evidence type="ECO:0000256" key="14">
    <source>
        <dbReference type="PROSITE-ProRule" id="PRU01360"/>
    </source>
</evidence>
<dbReference type="RefSeq" id="WP_076413712.1">
    <property type="nucleotide sequence ID" value="NZ_AP028040.1"/>
</dbReference>
<comment type="caution">
    <text evidence="17">The sequence shown here is derived from an EMBL/GenBank/DDBJ whole genome shotgun (WGS) entry which is preliminary data.</text>
</comment>
<dbReference type="GO" id="GO:0015344">
    <property type="term" value="F:siderophore uptake transmembrane transporter activity"/>
    <property type="evidence" value="ECO:0007669"/>
    <property type="project" value="TreeGrafter"/>
</dbReference>
<keyword evidence="8" id="KW-0408">Iron</keyword>
<evidence type="ECO:0000256" key="13">
    <source>
        <dbReference type="ARBA" id="ARBA00023237"/>
    </source>
</evidence>
<keyword evidence="4 14" id="KW-1134">Transmembrane beta strand</keyword>
<dbReference type="GO" id="GO:0038023">
    <property type="term" value="F:signaling receptor activity"/>
    <property type="evidence" value="ECO:0007669"/>
    <property type="project" value="InterPro"/>
</dbReference>
<evidence type="ECO:0000256" key="11">
    <source>
        <dbReference type="ARBA" id="ARBA00023136"/>
    </source>
</evidence>
<keyword evidence="13 14" id="KW-0998">Cell outer membrane</keyword>
<feature type="domain" description="Secretin/TonB short N-terminal" evidence="16">
    <location>
        <begin position="72"/>
        <end position="123"/>
    </location>
</feature>
<evidence type="ECO:0000256" key="15">
    <source>
        <dbReference type="RuleBase" id="RU003357"/>
    </source>
</evidence>
<evidence type="ECO:0000256" key="3">
    <source>
        <dbReference type="ARBA" id="ARBA00022448"/>
    </source>
</evidence>
<dbReference type="Gene3D" id="2.170.130.10">
    <property type="entry name" value="TonB-dependent receptor, plug domain"/>
    <property type="match status" value="1"/>
</dbReference>
<reference evidence="17 18" key="1">
    <citation type="submission" date="2016-09" db="EMBL/GenBank/DDBJ databases">
        <title>Phylogenomics of Achromobacter.</title>
        <authorList>
            <person name="Jeukens J."/>
            <person name="Freschi L."/>
            <person name="Vincent A.T."/>
            <person name="Emond-Rheault J.-G."/>
            <person name="Kukavica-Ibrulj I."/>
            <person name="Charette S.J."/>
            <person name="Levesque R.C."/>
        </authorList>
    </citation>
    <scope>NUCLEOTIDE SEQUENCE [LARGE SCALE GENOMIC DNA]</scope>
    <source>
        <strain evidence="17 18">AUS488</strain>
    </source>
</reference>
<evidence type="ECO:0000256" key="10">
    <source>
        <dbReference type="ARBA" id="ARBA00023077"/>
    </source>
</evidence>
<dbReference type="Pfam" id="PF00593">
    <property type="entry name" value="TonB_dep_Rec_b-barrel"/>
    <property type="match status" value="1"/>
</dbReference>
<keyword evidence="3 14" id="KW-0813">Transport</keyword>
<dbReference type="GO" id="GO:0009279">
    <property type="term" value="C:cell outer membrane"/>
    <property type="evidence" value="ECO:0007669"/>
    <property type="project" value="UniProtKB-SubCell"/>
</dbReference>
<protein>
    <submittedName>
        <fullName evidence="17">TonB-dependent outer membrane receptor</fullName>
    </submittedName>
</protein>
<evidence type="ECO:0000256" key="9">
    <source>
        <dbReference type="ARBA" id="ARBA00023065"/>
    </source>
</evidence>
<dbReference type="EMBL" id="MJMN01000024">
    <property type="protein sequence ID" value="OMG83297.1"/>
    <property type="molecule type" value="Genomic_DNA"/>
</dbReference>
<accession>A0A1R1JQF2</accession>
<gene>
    <name evidence="17" type="ORF">BIZ92_11270</name>
</gene>
<keyword evidence="11 14" id="KW-0472">Membrane</keyword>
<dbReference type="PANTHER" id="PTHR32552">
    <property type="entry name" value="FERRICHROME IRON RECEPTOR-RELATED"/>
    <property type="match status" value="1"/>
</dbReference>
<dbReference type="FunFam" id="2.170.130.10:FF:000010">
    <property type="entry name" value="Ferripyoverdine receptor"/>
    <property type="match status" value="1"/>
</dbReference>
<dbReference type="InterPro" id="IPR010105">
    <property type="entry name" value="TonB_sidphr_rcpt"/>
</dbReference>
<evidence type="ECO:0000256" key="1">
    <source>
        <dbReference type="ARBA" id="ARBA00004571"/>
    </source>
</evidence>
<dbReference type="InterPro" id="IPR036942">
    <property type="entry name" value="Beta-barrel_TonB_sf"/>
</dbReference>
<dbReference type="CDD" id="cd01347">
    <property type="entry name" value="ligand_gated_channel"/>
    <property type="match status" value="1"/>
</dbReference>
<dbReference type="InterPro" id="IPR000531">
    <property type="entry name" value="Beta-barrel_TonB"/>
</dbReference>
<evidence type="ECO:0000313" key="18">
    <source>
        <dbReference type="Proteomes" id="UP000187251"/>
    </source>
</evidence>
<evidence type="ECO:0000256" key="2">
    <source>
        <dbReference type="ARBA" id="ARBA00009810"/>
    </source>
</evidence>
<dbReference type="Gene3D" id="3.55.50.30">
    <property type="match status" value="1"/>
</dbReference>
<name>A0A1R1JQF2_ALCXX</name>
<evidence type="ECO:0000313" key="17">
    <source>
        <dbReference type="EMBL" id="OMG83297.1"/>
    </source>
</evidence>
<sequence length="823" mass="90836">MHAPTRRPRAPRQDGPRLAGLALVLLSALGGTLLCPAATLAQPALQADSRAVDIPAGPLGPALAAYAQRMRVLLSFSPAQTDGLSTPGLSGSYTVEEGFARLLSGTSLRVRRLPDDSYALEAVAAEGINQLAAVTVLGAGATTEGTGAYTADWMRSANGLVLAQRDTPQSTSIVTRQQLDDQAMGSVRDVMENATGMNVQQSETDRLSYYSRGFQMDTMQFDGVVKPLDGTYQFGEGNLDPIIYDHVEIIRGATGLMSGTGNPGGSVNFIRKRPTREFQGTLRAMGGSYDTYRGEVDLSSPLTASGSVRARVVGAKERRGDTLDLYSKKRDVAYGIVEADLAPTTTLSAGVSTQRSRPKGVMWGGLPIFDTNGDQIGWKKGQTVGAKWTTWDTDSTEYFAQLEHGFANGWNGRLSYSRLDNDFDASLLFAADFPVDADTGYLSGTPTLRKYRGRSKQDVYGGSLTGDFGLLGATHEFNLGFSHSRTRSRTKGWNSSDQATYPVPNIHDWHGDWPEPVWDLAVSDQQLRTTQTGIFGTARFNLGSRLHLLTGARWTRWEADEYRWNQWSPDSAPITLSQSQRYSEITPYLGVTYDLDDTYTAYVSYTNIFQPQMYKTRDWNMTGPAYGHNYEAGIKASYLEGRLNGSFAVFQTNQKDVAEYAGFDAARNESWYEMLDGTRTRGFELELAGEVSPGWNLFLGYTYRVSKDNAGRKVQTTQPEQMLKASTTYRLPGALRDLVIGGGMRWQSRTRAVGYYGEQSAAVEQRPYALFDLMAQYDLGRQTQLQLNVRNLADKRYYRAMGFYNSVYYGEGRTALVTLTHRF</sequence>
<dbReference type="InterPro" id="IPR011662">
    <property type="entry name" value="Secretin/TonB_short_N"/>
</dbReference>
<comment type="subcellular location">
    <subcellularLocation>
        <location evidence="1 14">Cell outer membrane</location>
        <topology evidence="1 14">Multi-pass membrane protein</topology>
    </subcellularLocation>
</comment>
<evidence type="ECO:0000256" key="8">
    <source>
        <dbReference type="ARBA" id="ARBA00023004"/>
    </source>
</evidence>
<dbReference type="SUPFAM" id="SSF56935">
    <property type="entry name" value="Porins"/>
    <property type="match status" value="1"/>
</dbReference>
<keyword evidence="6 14" id="KW-0812">Transmembrane</keyword>
<dbReference type="Pfam" id="PF07715">
    <property type="entry name" value="Plug"/>
    <property type="match status" value="1"/>
</dbReference>
<dbReference type="InterPro" id="IPR012910">
    <property type="entry name" value="Plug_dom"/>
</dbReference>
<evidence type="ECO:0000256" key="12">
    <source>
        <dbReference type="ARBA" id="ARBA00023170"/>
    </source>
</evidence>
<proteinExistence type="inferred from homology"/>
<keyword evidence="12 17" id="KW-0675">Receptor</keyword>
<evidence type="ECO:0000256" key="7">
    <source>
        <dbReference type="ARBA" id="ARBA00022729"/>
    </source>
</evidence>
<dbReference type="SMART" id="SM00965">
    <property type="entry name" value="STN"/>
    <property type="match status" value="1"/>
</dbReference>
<dbReference type="PANTHER" id="PTHR32552:SF74">
    <property type="entry name" value="HYDROXAMATE SIDEROPHORE RECEPTOR FHUE"/>
    <property type="match status" value="1"/>
</dbReference>
<comment type="similarity">
    <text evidence="2 14 15">Belongs to the TonB-dependent receptor family.</text>
</comment>
<dbReference type="InterPro" id="IPR039426">
    <property type="entry name" value="TonB-dep_rcpt-like"/>
</dbReference>
<evidence type="ECO:0000259" key="16">
    <source>
        <dbReference type="SMART" id="SM00965"/>
    </source>
</evidence>
<dbReference type="GO" id="GO:0015891">
    <property type="term" value="P:siderophore transport"/>
    <property type="evidence" value="ECO:0007669"/>
    <property type="project" value="InterPro"/>
</dbReference>
<evidence type="ECO:0000256" key="4">
    <source>
        <dbReference type="ARBA" id="ARBA00022452"/>
    </source>
</evidence>
<dbReference type="Gene3D" id="2.40.170.20">
    <property type="entry name" value="TonB-dependent receptor, beta-barrel domain"/>
    <property type="match status" value="1"/>
</dbReference>
<keyword evidence="7" id="KW-0732">Signal</keyword>
<evidence type="ECO:0000256" key="5">
    <source>
        <dbReference type="ARBA" id="ARBA00022496"/>
    </source>
</evidence>
<keyword evidence="5" id="KW-0410">Iron transport</keyword>